<name>A0A8D8LSQ9_9HEMI</name>
<evidence type="ECO:0000313" key="1">
    <source>
        <dbReference type="EMBL" id="CAG6615495.1"/>
    </source>
</evidence>
<organism evidence="1">
    <name type="scientific">Cacopsylla melanoneura</name>
    <dbReference type="NCBI Taxonomy" id="428564"/>
    <lineage>
        <taxon>Eukaryota</taxon>
        <taxon>Metazoa</taxon>
        <taxon>Ecdysozoa</taxon>
        <taxon>Arthropoda</taxon>
        <taxon>Hexapoda</taxon>
        <taxon>Insecta</taxon>
        <taxon>Pterygota</taxon>
        <taxon>Neoptera</taxon>
        <taxon>Paraneoptera</taxon>
        <taxon>Hemiptera</taxon>
        <taxon>Sternorrhyncha</taxon>
        <taxon>Psylloidea</taxon>
        <taxon>Psyllidae</taxon>
        <taxon>Psyllinae</taxon>
        <taxon>Cacopsylla</taxon>
    </lineage>
</organism>
<sequence>MSRNQNIMISWLSFGVFFLKKSVFWGVFGARWGFFVKAIWQPWVLRTTHQWRRRVREGTLKVLCVVCCCFLYSIPYEGKAMNLLRGLETRAADIEGGQL</sequence>
<reference evidence="1" key="1">
    <citation type="submission" date="2021-05" db="EMBL/GenBank/DDBJ databases">
        <authorList>
            <person name="Alioto T."/>
            <person name="Alioto T."/>
            <person name="Gomez Garrido J."/>
        </authorList>
    </citation>
    <scope>NUCLEOTIDE SEQUENCE</scope>
</reference>
<dbReference type="EMBL" id="HBUF01033071">
    <property type="protein sequence ID" value="CAG6615495.1"/>
    <property type="molecule type" value="Transcribed_RNA"/>
</dbReference>
<proteinExistence type="predicted"/>
<accession>A0A8D8LSQ9</accession>
<dbReference type="AlphaFoldDB" id="A0A8D8LSQ9"/>
<protein>
    <submittedName>
        <fullName evidence="1">Uncharacterized protein</fullName>
    </submittedName>
</protein>